<dbReference type="CDD" id="cd09641">
    <property type="entry name" value="Cas3''_I"/>
    <property type="match status" value="1"/>
</dbReference>
<keyword evidence="3" id="KW-0540">Nuclease</keyword>
<evidence type="ECO:0000256" key="8">
    <source>
        <dbReference type="ARBA" id="ARBA00022840"/>
    </source>
</evidence>
<dbReference type="SMART" id="SM00487">
    <property type="entry name" value="DEXDc"/>
    <property type="match status" value="1"/>
</dbReference>
<dbReference type="Pfam" id="PF22590">
    <property type="entry name" value="Cas3-like_C_2"/>
    <property type="match status" value="1"/>
</dbReference>
<dbReference type="GO" id="GO:0003676">
    <property type="term" value="F:nucleic acid binding"/>
    <property type="evidence" value="ECO:0007669"/>
    <property type="project" value="InterPro"/>
</dbReference>
<comment type="similarity">
    <text evidence="1">In the N-terminal section; belongs to the CRISPR-associated nuclease Cas3-HD family.</text>
</comment>
<evidence type="ECO:0000256" key="5">
    <source>
        <dbReference type="ARBA" id="ARBA00022741"/>
    </source>
</evidence>
<feature type="domain" description="Helicase C-terminal" evidence="11">
    <location>
        <begin position="437"/>
        <end position="627"/>
    </location>
</feature>
<dbReference type="Pfam" id="PF01966">
    <property type="entry name" value="HD"/>
    <property type="match status" value="1"/>
</dbReference>
<evidence type="ECO:0000256" key="2">
    <source>
        <dbReference type="ARBA" id="ARBA00009046"/>
    </source>
</evidence>
<evidence type="ECO:0000313" key="14">
    <source>
        <dbReference type="Proteomes" id="UP000241323"/>
    </source>
</evidence>
<dbReference type="InterPro" id="IPR006474">
    <property type="entry name" value="Helicase_Cas3_CRISPR-ass_core"/>
</dbReference>
<dbReference type="CDD" id="cd17930">
    <property type="entry name" value="DEXHc_cas3"/>
    <property type="match status" value="1"/>
</dbReference>
<evidence type="ECO:0000256" key="7">
    <source>
        <dbReference type="ARBA" id="ARBA00022806"/>
    </source>
</evidence>
<keyword evidence="4" id="KW-0479">Metal-binding</keyword>
<dbReference type="Gene3D" id="3.40.50.300">
    <property type="entry name" value="P-loop containing nucleotide triphosphate hydrolases"/>
    <property type="match status" value="2"/>
</dbReference>
<dbReference type="EMBL" id="CP028491">
    <property type="protein sequence ID" value="AVX19274.1"/>
    <property type="molecule type" value="Genomic_DNA"/>
</dbReference>
<name>A0A2R4MWT7_CARTR</name>
<dbReference type="Gene3D" id="1.10.3210.30">
    <property type="match status" value="1"/>
</dbReference>
<evidence type="ECO:0000259" key="11">
    <source>
        <dbReference type="PROSITE" id="PS51194"/>
    </source>
</evidence>
<evidence type="ECO:0000256" key="6">
    <source>
        <dbReference type="ARBA" id="ARBA00022801"/>
    </source>
</evidence>
<feature type="domain" description="Helicase ATP-binding" evidence="10">
    <location>
        <begin position="232"/>
        <end position="424"/>
    </location>
</feature>
<dbReference type="PROSITE" id="PS51194">
    <property type="entry name" value="HELICASE_CTER"/>
    <property type="match status" value="1"/>
</dbReference>
<dbReference type="AlphaFoldDB" id="A0A2R4MWT7"/>
<evidence type="ECO:0000259" key="10">
    <source>
        <dbReference type="PROSITE" id="PS51192"/>
    </source>
</evidence>
<comment type="similarity">
    <text evidence="2">In the central section; belongs to the CRISPR-associated helicase Cas3 family.</text>
</comment>
<dbReference type="GO" id="GO:0046872">
    <property type="term" value="F:metal ion binding"/>
    <property type="evidence" value="ECO:0007669"/>
    <property type="project" value="UniProtKB-KW"/>
</dbReference>
<evidence type="ECO:0000256" key="9">
    <source>
        <dbReference type="ARBA" id="ARBA00023118"/>
    </source>
</evidence>
<evidence type="ECO:0000256" key="4">
    <source>
        <dbReference type="ARBA" id="ARBA00022723"/>
    </source>
</evidence>
<dbReference type="NCBIfam" id="TIGR01596">
    <property type="entry name" value="cas3_HD"/>
    <property type="match status" value="1"/>
</dbReference>
<dbReference type="InterPro" id="IPR054712">
    <property type="entry name" value="Cas3-like_dom"/>
</dbReference>
<dbReference type="InterPro" id="IPR006674">
    <property type="entry name" value="HD_domain"/>
</dbReference>
<dbReference type="NCBIfam" id="TIGR01587">
    <property type="entry name" value="cas3_core"/>
    <property type="match status" value="1"/>
</dbReference>
<dbReference type="KEGG" id="cthm:CFE_0057"/>
<dbReference type="PROSITE" id="PS51643">
    <property type="entry name" value="HD_CAS3"/>
    <property type="match status" value="1"/>
</dbReference>
<proteinExistence type="inferred from homology"/>
<dbReference type="InterPro" id="IPR038257">
    <property type="entry name" value="CRISPR-assoc_Cas3_HD_sf"/>
</dbReference>
<gene>
    <name evidence="13" type="ORF">CFE_0057</name>
</gene>
<dbReference type="GO" id="GO:0051607">
    <property type="term" value="P:defense response to virus"/>
    <property type="evidence" value="ECO:0007669"/>
    <property type="project" value="UniProtKB-KW"/>
</dbReference>
<evidence type="ECO:0000313" key="13">
    <source>
        <dbReference type="EMBL" id="AVX19274.1"/>
    </source>
</evidence>
<dbReference type="GO" id="GO:0005524">
    <property type="term" value="F:ATP binding"/>
    <property type="evidence" value="ECO:0007669"/>
    <property type="project" value="UniProtKB-KW"/>
</dbReference>
<dbReference type="SUPFAM" id="SSF109604">
    <property type="entry name" value="HD-domain/PDEase-like"/>
    <property type="match status" value="1"/>
</dbReference>
<keyword evidence="14" id="KW-1185">Reference proteome</keyword>
<dbReference type="GO" id="GO:0004386">
    <property type="term" value="F:helicase activity"/>
    <property type="evidence" value="ECO:0007669"/>
    <property type="project" value="UniProtKB-KW"/>
</dbReference>
<protein>
    <submittedName>
        <fullName evidence="13">CRISPR-associated helicase, Cas3 family</fullName>
    </submittedName>
</protein>
<dbReference type="SUPFAM" id="SSF52540">
    <property type="entry name" value="P-loop containing nucleoside triphosphate hydrolases"/>
    <property type="match status" value="1"/>
</dbReference>
<dbReference type="RefSeq" id="WP_107758322.1">
    <property type="nucleotide sequence ID" value="NZ_CP028491.1"/>
</dbReference>
<dbReference type="GO" id="GO:0004518">
    <property type="term" value="F:nuclease activity"/>
    <property type="evidence" value="ECO:0007669"/>
    <property type="project" value="UniProtKB-KW"/>
</dbReference>
<dbReference type="InterPro" id="IPR006483">
    <property type="entry name" value="CRISPR-assoc_Cas3_HD"/>
</dbReference>
<dbReference type="InterPro" id="IPR027417">
    <property type="entry name" value="P-loop_NTPase"/>
</dbReference>
<dbReference type="Proteomes" id="UP000241323">
    <property type="component" value="Chromosome"/>
</dbReference>
<dbReference type="InterPro" id="IPR014001">
    <property type="entry name" value="Helicase_ATP-bd"/>
</dbReference>
<dbReference type="InterPro" id="IPR001650">
    <property type="entry name" value="Helicase_C-like"/>
</dbReference>
<dbReference type="Pfam" id="PF00270">
    <property type="entry name" value="DEAD"/>
    <property type="match status" value="1"/>
</dbReference>
<feature type="domain" description="HD Cas3-type" evidence="12">
    <location>
        <begin position="15"/>
        <end position="176"/>
    </location>
</feature>
<accession>A0A2R4MWT7</accession>
<keyword evidence="8" id="KW-0067">ATP-binding</keyword>
<dbReference type="GO" id="GO:0016787">
    <property type="term" value="F:hydrolase activity"/>
    <property type="evidence" value="ECO:0007669"/>
    <property type="project" value="UniProtKB-KW"/>
</dbReference>
<keyword evidence="6" id="KW-0378">Hydrolase</keyword>
<sequence>MEDTKYYAHSIEGKSKSDWHLLKKHLEDTAKLAAEFASSFGMKKLGSVAGLLHDIGKYSHEFQRRLEGEKSKVDHSTAGALEVIEHYGVLGKILAYGIAGHHCGLPDWGSYVDESSLEGRLNKKDLPDYSAYKKEIELPKPEEISFQMKLAPVGQGFSVQFLIRFLYSALVDADFLDTEQALNNEKSSLRENKVSLEDMISTLDTFLKKKCANVPDTRINRTRAEILATCREKAVLNPGFFTLTVPTGGGKTLSSMAFALKHAVTHGMKRIIYVIPYTSIIEQNAAIFREIFGEEKVLEHHSNFTYSSKESMEDETEYDFRLAEKMRLAAENWDMPIVVTTNVQFFESLFAAKSSRCRKLHNIANSVVIIDEAQMIPTGFLYPCIYALVELVTNYNTSVVLCTATQPAINKLLPPEIKPLEIMDKPEELYKAFKRVQVKDIGEITDDELARELLRHEQVLCIVNSKKHARILYEKISGNWAYHLSTRMCPAHRSKILKTIKERLRSGEICRVVSTQLIEAGVDVDFPVVYRSYTGIDSIAQSAGRCNREGLLSEGKVFVFKPEKHGLPAGWLSRTASIGESILRRNEDPLDLKSVSDYFAILYDIEGEKLDKEKIMAEIKEQERMLNFSFRRIAEKFNLIDENTVGIIIPWDDECKKIIEKARWSRLSGKYFRQLQKYTVDVYQSELEEMQRLGLIENVGGMLFILREEVCETSYSMETGLLPCTESMFTRDIFII</sequence>
<evidence type="ECO:0000256" key="1">
    <source>
        <dbReference type="ARBA" id="ARBA00006847"/>
    </source>
</evidence>
<reference evidence="13 14" key="1">
    <citation type="submission" date="2018-04" db="EMBL/GenBank/DDBJ databases">
        <title>Genomic insights into metabolic versatility of Carboxydocella thermautotrophica capable of coupling hydrogenogenic CO oxidation with the reduction of Fe(III) minerals in Kamchatka hot springs.</title>
        <authorList>
            <person name="Toshchakov S.V."/>
            <person name="Tepliuk A.V."/>
            <person name="Gavrilov S.N."/>
            <person name="Kublanov I.V."/>
            <person name="Lebedinsky A.V."/>
            <person name="Bonch-Osmolovskaya E.A."/>
            <person name="Rusakov V.S."/>
            <person name="Chistyakova N.I."/>
            <person name="Korzhenkov A."/>
            <person name="Zavarsina D.G."/>
            <person name="Sokolova T.G."/>
        </authorList>
    </citation>
    <scope>NUCLEOTIDE SEQUENCE [LARGE SCALE GENOMIC DNA]</scope>
    <source>
        <strain evidence="13 14">019</strain>
    </source>
</reference>
<keyword evidence="9" id="KW-0051">Antiviral defense</keyword>
<keyword evidence="7" id="KW-0347">Helicase</keyword>
<keyword evidence="5" id="KW-0547">Nucleotide-binding</keyword>
<organism evidence="13 14">
    <name type="scientific">Carboxydocella thermautotrophica</name>
    <dbReference type="NCBI Taxonomy" id="178899"/>
    <lineage>
        <taxon>Bacteria</taxon>
        <taxon>Bacillati</taxon>
        <taxon>Bacillota</taxon>
        <taxon>Clostridia</taxon>
        <taxon>Eubacteriales</taxon>
        <taxon>Clostridiales Family XVI. Incertae Sedis</taxon>
        <taxon>Carboxydocella</taxon>
    </lineage>
</organism>
<dbReference type="PROSITE" id="PS51192">
    <property type="entry name" value="HELICASE_ATP_BIND_1"/>
    <property type="match status" value="1"/>
</dbReference>
<dbReference type="InterPro" id="IPR011545">
    <property type="entry name" value="DEAD/DEAH_box_helicase_dom"/>
</dbReference>
<evidence type="ECO:0000256" key="3">
    <source>
        <dbReference type="ARBA" id="ARBA00022722"/>
    </source>
</evidence>
<evidence type="ECO:0000259" key="12">
    <source>
        <dbReference type="PROSITE" id="PS51643"/>
    </source>
</evidence>